<dbReference type="PANTHER" id="PTHR35072">
    <property type="entry name" value="COILED-COIL DOMAIN-CONTAINING PROTEIN 91"/>
    <property type="match status" value="1"/>
</dbReference>
<dbReference type="PANTHER" id="PTHR35072:SF1">
    <property type="entry name" value="COILED-COIL DOMAIN-CONTAINING PROTEIN 91"/>
    <property type="match status" value="1"/>
</dbReference>
<protein>
    <submittedName>
        <fullName evidence="3 4">Uncharacterized protein</fullName>
    </submittedName>
</protein>
<dbReference type="Proteomes" id="UP000014760">
    <property type="component" value="Unassembled WGS sequence"/>
</dbReference>
<keyword evidence="5" id="KW-1185">Reference proteome</keyword>
<gene>
    <name evidence="3" type="ORF">CAPTEDRAFT_220127</name>
</gene>
<name>R7UJA6_CAPTE</name>
<dbReference type="GO" id="GO:0005802">
    <property type="term" value="C:trans-Golgi network"/>
    <property type="evidence" value="ECO:0007669"/>
    <property type="project" value="TreeGrafter"/>
</dbReference>
<dbReference type="AlphaFoldDB" id="R7UJA6"/>
<dbReference type="EnsemblMetazoa" id="CapteT220127">
    <property type="protein sequence ID" value="CapteP220127"/>
    <property type="gene ID" value="CapteG220127"/>
</dbReference>
<proteinExistence type="predicted"/>
<dbReference type="EMBL" id="AMQN01001193">
    <property type="status" value="NOT_ANNOTATED_CDS"/>
    <property type="molecule type" value="Genomic_DNA"/>
</dbReference>
<evidence type="ECO:0000313" key="3">
    <source>
        <dbReference type="EMBL" id="ELU06629.1"/>
    </source>
</evidence>
<dbReference type="GO" id="GO:0090160">
    <property type="term" value="P:Golgi to lysosome transport"/>
    <property type="evidence" value="ECO:0007669"/>
    <property type="project" value="TreeGrafter"/>
</dbReference>
<evidence type="ECO:0000313" key="4">
    <source>
        <dbReference type="EnsemblMetazoa" id="CapteP220127"/>
    </source>
</evidence>
<dbReference type="HOGENOM" id="CLU_519968_0_0_1"/>
<accession>R7UJA6</accession>
<dbReference type="OMA" id="CAQNRFP"/>
<reference evidence="5" key="1">
    <citation type="submission" date="2012-12" db="EMBL/GenBank/DDBJ databases">
        <authorList>
            <person name="Hellsten U."/>
            <person name="Grimwood J."/>
            <person name="Chapman J.A."/>
            <person name="Shapiro H."/>
            <person name="Aerts A."/>
            <person name="Otillar R.P."/>
            <person name="Terry A.Y."/>
            <person name="Boore J.L."/>
            <person name="Simakov O."/>
            <person name="Marletaz F."/>
            <person name="Cho S.-J."/>
            <person name="Edsinger-Gonzales E."/>
            <person name="Havlak P."/>
            <person name="Kuo D.-H."/>
            <person name="Larsson T."/>
            <person name="Lv J."/>
            <person name="Arendt D."/>
            <person name="Savage R."/>
            <person name="Osoegawa K."/>
            <person name="de Jong P."/>
            <person name="Lindberg D.R."/>
            <person name="Seaver E.C."/>
            <person name="Weisblat D.A."/>
            <person name="Putnam N.H."/>
            <person name="Grigoriev I.V."/>
            <person name="Rokhsar D.S."/>
        </authorList>
    </citation>
    <scope>NUCLEOTIDE SEQUENCE</scope>
    <source>
        <strain evidence="5">I ESC-2004</strain>
    </source>
</reference>
<evidence type="ECO:0000313" key="5">
    <source>
        <dbReference type="Proteomes" id="UP000014760"/>
    </source>
</evidence>
<reference evidence="3 5" key="2">
    <citation type="journal article" date="2013" name="Nature">
        <title>Insights into bilaterian evolution from three spiralian genomes.</title>
        <authorList>
            <person name="Simakov O."/>
            <person name="Marletaz F."/>
            <person name="Cho S.J."/>
            <person name="Edsinger-Gonzales E."/>
            <person name="Havlak P."/>
            <person name="Hellsten U."/>
            <person name="Kuo D.H."/>
            <person name="Larsson T."/>
            <person name="Lv J."/>
            <person name="Arendt D."/>
            <person name="Savage R."/>
            <person name="Osoegawa K."/>
            <person name="de Jong P."/>
            <person name="Grimwood J."/>
            <person name="Chapman J.A."/>
            <person name="Shapiro H."/>
            <person name="Aerts A."/>
            <person name="Otillar R.P."/>
            <person name="Terry A.Y."/>
            <person name="Boore J.L."/>
            <person name="Grigoriev I.V."/>
            <person name="Lindberg D.R."/>
            <person name="Seaver E.C."/>
            <person name="Weisblat D.A."/>
            <person name="Putnam N.H."/>
            <person name="Rokhsar D.S."/>
        </authorList>
    </citation>
    <scope>NUCLEOTIDE SEQUENCE</scope>
    <source>
        <strain evidence="3 5">I ESC-2004</strain>
    </source>
</reference>
<feature type="region of interest" description="Disordered" evidence="2">
    <location>
        <begin position="103"/>
        <end position="217"/>
    </location>
</feature>
<feature type="compositionally biased region" description="Polar residues" evidence="2">
    <location>
        <begin position="149"/>
        <end position="166"/>
    </location>
</feature>
<dbReference type="STRING" id="283909.R7UJA6"/>
<feature type="compositionally biased region" description="Low complexity" evidence="2">
    <location>
        <begin position="12"/>
        <end position="31"/>
    </location>
</feature>
<organism evidence="3">
    <name type="scientific">Capitella teleta</name>
    <name type="common">Polychaete worm</name>
    <dbReference type="NCBI Taxonomy" id="283909"/>
    <lineage>
        <taxon>Eukaryota</taxon>
        <taxon>Metazoa</taxon>
        <taxon>Spiralia</taxon>
        <taxon>Lophotrochozoa</taxon>
        <taxon>Annelida</taxon>
        <taxon>Polychaeta</taxon>
        <taxon>Sedentaria</taxon>
        <taxon>Scolecida</taxon>
        <taxon>Capitellidae</taxon>
        <taxon>Capitella</taxon>
    </lineage>
</organism>
<keyword evidence="1" id="KW-0175">Coiled coil</keyword>
<reference evidence="4" key="3">
    <citation type="submission" date="2015-06" db="UniProtKB">
        <authorList>
            <consortium name="EnsemblMetazoa"/>
        </authorList>
    </citation>
    <scope>IDENTIFICATION</scope>
</reference>
<feature type="region of interest" description="Disordered" evidence="2">
    <location>
        <begin position="1"/>
        <end position="31"/>
    </location>
</feature>
<dbReference type="EMBL" id="KB300511">
    <property type="protein sequence ID" value="ELU06629.1"/>
    <property type="molecule type" value="Genomic_DNA"/>
</dbReference>
<dbReference type="OrthoDB" id="6146069at2759"/>
<dbReference type="GO" id="GO:0005829">
    <property type="term" value="C:cytosol"/>
    <property type="evidence" value="ECO:0007669"/>
    <property type="project" value="GOC"/>
</dbReference>
<feature type="coiled-coil region" evidence="1">
    <location>
        <begin position="303"/>
        <end position="457"/>
    </location>
</feature>
<dbReference type="InterPro" id="IPR034592">
    <property type="entry name" value="CCDC91"/>
</dbReference>
<evidence type="ECO:0000256" key="1">
    <source>
        <dbReference type="SAM" id="Coils"/>
    </source>
</evidence>
<feature type="coiled-coil region" evidence="1">
    <location>
        <begin position="219"/>
        <end position="260"/>
    </location>
</feature>
<sequence>MDDDQDFEDFGGFEAAEPVAPAEAQPVAVGNAEAAPSPWALFAAAAPPYQSSQPDVIQPPQPAAQVPNVVAEVGNGGAAGGSNAGAEQNMAYFDANFDDFCLDQPRPSAGRSLSEQVLEPDFNSLRAGRNPPPPDGVLDLDLAMGTPRSPASTGSMDFDLMTSSQPQPRPAAYSEGLPAPRPRSPQLPRTPPVEHSLPEAAPLDGAVGGANPSDGDAEVLRLQEELQTLSTSEQSLQEELDQTKELLAAEKQKYNSVQSRHQAELRQLREAGNEALALVVEEYKNLCSVAVLEQQQKSEEHFKEVLKQEAEKWEQVNRELSEKHKEEINAQKDVLEKRIEEALKEQNEHYKIMLENSLDKECQKNQEQLRMAREEEEERSRVFLENALEEERTRAKKQLEEAKEEMQKFLMEERGRSAEAASEAAIQGRQRAEESMASVLQEERRQATAMNQRVQEEAKVEMQAYIAQRQRDDESVRQRALSSMDILLNATRQQLQMLMERDEGVEEEDKT</sequence>
<evidence type="ECO:0000256" key="2">
    <source>
        <dbReference type="SAM" id="MobiDB-lite"/>
    </source>
</evidence>
<feature type="compositionally biased region" description="Pro residues" evidence="2">
    <location>
        <begin position="179"/>
        <end position="191"/>
    </location>
</feature>
<feature type="compositionally biased region" description="Acidic residues" evidence="2">
    <location>
        <begin position="1"/>
        <end position="11"/>
    </location>
</feature>